<dbReference type="GeneTree" id="ENSGT00390000000715"/>
<sequence length="109" mass="11907">MLSAELDYTIEIPDQACGIQENSEGGKEAGTRQPLVILLGWGGCSDKNLAKYSAIYHKRVFCMASCLLLSPLLVDGISVGIERQLILWSVWAAQVLTRLGCHLQCITRG</sequence>
<dbReference type="Pfam" id="PF05705">
    <property type="entry name" value="DUF829"/>
    <property type="match status" value="1"/>
</dbReference>
<evidence type="ECO:0000313" key="1">
    <source>
        <dbReference type="Ensembl" id="ENSRFEP00010013487.1"/>
    </source>
</evidence>
<keyword evidence="2" id="KW-1185">Reference proteome</keyword>
<gene>
    <name evidence="1" type="primary">TMEM53</name>
</gene>
<dbReference type="Proteomes" id="UP000472240">
    <property type="component" value="Chromosome 9"/>
</dbReference>
<reference evidence="1" key="5">
    <citation type="submission" date="2025-09" db="UniProtKB">
        <authorList>
            <consortium name="Ensembl"/>
        </authorList>
    </citation>
    <scope>IDENTIFICATION</scope>
</reference>
<accession>A0A671ET13</accession>
<evidence type="ECO:0000313" key="2">
    <source>
        <dbReference type="Proteomes" id="UP000472240"/>
    </source>
</evidence>
<dbReference type="InterPro" id="IPR008547">
    <property type="entry name" value="DUF829_TMEM53"/>
</dbReference>
<reference evidence="1" key="4">
    <citation type="submission" date="2025-08" db="UniProtKB">
        <authorList>
            <consortium name="Ensembl"/>
        </authorList>
    </citation>
    <scope>IDENTIFICATION</scope>
</reference>
<organism evidence="1 2">
    <name type="scientific">Rhinolophus ferrumequinum</name>
    <name type="common">Greater horseshoe bat</name>
    <dbReference type="NCBI Taxonomy" id="59479"/>
    <lineage>
        <taxon>Eukaryota</taxon>
        <taxon>Metazoa</taxon>
        <taxon>Chordata</taxon>
        <taxon>Craniata</taxon>
        <taxon>Vertebrata</taxon>
        <taxon>Euteleostomi</taxon>
        <taxon>Mammalia</taxon>
        <taxon>Eutheria</taxon>
        <taxon>Laurasiatheria</taxon>
        <taxon>Chiroptera</taxon>
        <taxon>Yinpterochiroptera</taxon>
        <taxon>Rhinolophoidea</taxon>
        <taxon>Rhinolophidae</taxon>
        <taxon>Rhinolophinae</taxon>
        <taxon>Rhinolophus</taxon>
    </lineage>
</organism>
<reference evidence="2" key="3">
    <citation type="submission" date="2018-12" db="EMBL/GenBank/DDBJ databases">
        <title>G10K-VGP greater horseshoe bat female genome, primary haplotype.</title>
        <authorList>
            <person name="Teeling E."/>
            <person name="Myers G."/>
            <person name="Vernes S."/>
            <person name="Pippel M."/>
            <person name="Winkler S."/>
            <person name="Fedrigo O."/>
            <person name="Rhie A."/>
            <person name="Koren S."/>
            <person name="Phillippy A."/>
            <person name="Lewin H."/>
            <person name="Damas J."/>
            <person name="Howe K."/>
            <person name="Mountcastle J."/>
            <person name="Jarvis E.D."/>
        </authorList>
    </citation>
    <scope>NUCLEOTIDE SEQUENCE [LARGE SCALE GENOMIC DNA]</scope>
</reference>
<protein>
    <submittedName>
        <fullName evidence="1">Transmembrane protein 53</fullName>
    </submittedName>
</protein>
<dbReference type="Ensembl" id="ENSRFET00010014760.1">
    <property type="protein sequence ID" value="ENSRFEP00010013487.1"/>
    <property type="gene ID" value="ENSRFEG00010009098.1"/>
</dbReference>
<name>A0A671ET13_RHIFE</name>
<dbReference type="AlphaFoldDB" id="A0A671ET13"/>
<reference evidence="1 2" key="2">
    <citation type="journal article" date="2018" name="Annu Rev Anim Biosci">
        <title>Bat Biology, Genomes, and the Bat1K Project: To Generate Chromosome-Level Genomes for All Living Bat Species.</title>
        <authorList>
            <person name="Teeling E.C."/>
            <person name="Vernes S.C."/>
            <person name="Davalos L.M."/>
            <person name="Ray D.A."/>
            <person name="Gilbert M.T.P."/>
            <person name="Myers E."/>
        </authorList>
    </citation>
    <scope>NUCLEOTIDE SEQUENCE</scope>
</reference>
<reference evidence="1 2" key="1">
    <citation type="journal article" date="2015" name="Annu Rev Anim Biosci">
        <title>The Genome 10K Project: a way forward.</title>
        <authorList>
            <person name="Koepfli K.P."/>
            <person name="Paten B."/>
            <person name="O'Brien S.J."/>
            <person name="Koepfli K.P."/>
            <person name="Paten B."/>
            <person name="Antunes A."/>
            <person name="Belov K."/>
            <person name="Bustamante C."/>
            <person name="Castoe T.A."/>
            <person name="Clawson H."/>
            <person name="Crawford A.J."/>
            <person name="Diekhans M."/>
            <person name="Distel D."/>
            <person name="Durbin R."/>
            <person name="Earl D."/>
            <person name="Fujita M.K."/>
            <person name="Gamble T."/>
            <person name="Georges A."/>
            <person name="Gemmell N."/>
            <person name="Gilbert M.T."/>
            <person name="Graves J.M."/>
            <person name="Green R.E."/>
            <person name="Hickey G."/>
            <person name="Jarvis E.D."/>
            <person name="Johnson W."/>
            <person name="Komissarov A."/>
            <person name="Korf I."/>
            <person name="Kuhn R."/>
            <person name="Larkin D.M."/>
            <person name="Lewin H."/>
            <person name="Lopez J.V."/>
            <person name="Ma J."/>
            <person name="Marques-Bonet T."/>
            <person name="Miller W."/>
            <person name="Murphy R."/>
            <person name="Pevzner P."/>
            <person name="Shapiro B."/>
            <person name="Steiner C."/>
            <person name="Tamazian G."/>
            <person name="Venkatesh B."/>
            <person name="Wang J."/>
            <person name="Wayne R."/>
            <person name="Wiley E."/>
            <person name="Yang H."/>
            <person name="Zhang G."/>
            <person name="Haussler D."/>
            <person name="Ryder O."/>
            <person name="O'Brien S.J."/>
        </authorList>
    </citation>
    <scope>NUCLEOTIDE SEQUENCE</scope>
</reference>
<proteinExistence type="predicted"/>